<dbReference type="OrthoDB" id="7630916at2"/>
<evidence type="ECO:0000256" key="1">
    <source>
        <dbReference type="SAM" id="Phobius"/>
    </source>
</evidence>
<sequence>MTDITLVLARYIGIYFVVAGIAVVARRDTIGQFVQRYREDNVLTFIAGVLALWFGLVVLALHWQWDDALAAAITFIGLLAAIKGTVLLVFGGKATVLARPFDENLHVAAVWGVVIALIGTFLVWASFAA</sequence>
<gene>
    <name evidence="2" type="ORF">E5163_14480</name>
</gene>
<feature type="transmembrane region" description="Helical" evidence="1">
    <location>
        <begin position="6"/>
        <end position="25"/>
    </location>
</feature>
<dbReference type="Proteomes" id="UP000308054">
    <property type="component" value="Unassembled WGS sequence"/>
</dbReference>
<keyword evidence="1" id="KW-0812">Transmembrane</keyword>
<evidence type="ECO:0000313" key="2">
    <source>
        <dbReference type="EMBL" id="TGY87637.1"/>
    </source>
</evidence>
<dbReference type="RefSeq" id="WP_135997242.1">
    <property type="nucleotide sequence ID" value="NZ_CP071057.1"/>
</dbReference>
<organism evidence="2 3">
    <name type="scientific">Marinicauda algicola</name>
    <dbReference type="NCBI Taxonomy" id="2029849"/>
    <lineage>
        <taxon>Bacteria</taxon>
        <taxon>Pseudomonadati</taxon>
        <taxon>Pseudomonadota</taxon>
        <taxon>Alphaproteobacteria</taxon>
        <taxon>Maricaulales</taxon>
        <taxon>Maricaulaceae</taxon>
        <taxon>Marinicauda</taxon>
    </lineage>
</organism>
<name>A0A4S2GX18_9PROT</name>
<keyword evidence="1" id="KW-1133">Transmembrane helix</keyword>
<feature type="transmembrane region" description="Helical" evidence="1">
    <location>
        <begin position="104"/>
        <end position="127"/>
    </location>
</feature>
<keyword evidence="1" id="KW-0472">Membrane</keyword>
<dbReference type="AlphaFoldDB" id="A0A4S2GX18"/>
<evidence type="ECO:0000313" key="3">
    <source>
        <dbReference type="Proteomes" id="UP000308054"/>
    </source>
</evidence>
<comment type="caution">
    <text evidence="2">The sequence shown here is derived from an EMBL/GenBank/DDBJ whole genome shotgun (WGS) entry which is preliminary data.</text>
</comment>
<proteinExistence type="predicted"/>
<protein>
    <submittedName>
        <fullName evidence="2">Uncharacterized protein</fullName>
    </submittedName>
</protein>
<reference evidence="2 3" key="1">
    <citation type="journal article" date="2017" name="Int. J. Syst. Evol. Microbiol.">
        <title>Marinicauda algicola sp. nov., isolated from a marine red alga Rhodosorus marinus.</title>
        <authorList>
            <person name="Jeong S.E."/>
            <person name="Jeon S.H."/>
            <person name="Chun B.H."/>
            <person name="Kim D.W."/>
            <person name="Jeon C.O."/>
        </authorList>
    </citation>
    <scope>NUCLEOTIDE SEQUENCE [LARGE SCALE GENOMIC DNA]</scope>
    <source>
        <strain evidence="2 3">JCM 31718</strain>
    </source>
</reference>
<keyword evidence="3" id="KW-1185">Reference proteome</keyword>
<accession>A0A4S2GX18</accession>
<feature type="transmembrane region" description="Helical" evidence="1">
    <location>
        <begin position="69"/>
        <end position="92"/>
    </location>
</feature>
<feature type="transmembrane region" description="Helical" evidence="1">
    <location>
        <begin position="45"/>
        <end position="63"/>
    </location>
</feature>
<dbReference type="EMBL" id="SRXW01000005">
    <property type="protein sequence ID" value="TGY87637.1"/>
    <property type="molecule type" value="Genomic_DNA"/>
</dbReference>